<dbReference type="GO" id="GO:0003677">
    <property type="term" value="F:DNA binding"/>
    <property type="evidence" value="ECO:0007669"/>
    <property type="project" value="TreeGrafter"/>
</dbReference>
<evidence type="ECO:0000313" key="2">
    <source>
        <dbReference type="EMBL" id="GFN92435.1"/>
    </source>
</evidence>
<accession>A0AAV3YZD9</accession>
<proteinExistence type="predicted"/>
<dbReference type="InterPro" id="IPR004875">
    <property type="entry name" value="DDE_SF_endonuclease_dom"/>
</dbReference>
<sequence length="143" mass="16210">MEFRGKSCHGGKQAKERITVLCCAKMNGSKKWPLFVIGMFKQPRIFKGIRKLPVTYEANKSAWMTSTLFTSWFQDSYKIMAVRGRKVALIVDNCSAHPLVKNLKATELAFLPPNVTAKLHPCDMGIVNNLKVFFFNRGILLKT</sequence>
<evidence type="ECO:0000259" key="1">
    <source>
        <dbReference type="Pfam" id="PF03184"/>
    </source>
</evidence>
<dbReference type="PANTHER" id="PTHR19303:SF73">
    <property type="entry name" value="PROTEIN PDC2"/>
    <property type="match status" value="1"/>
</dbReference>
<dbReference type="AlphaFoldDB" id="A0AAV3YZD9"/>
<dbReference type="GO" id="GO:0005634">
    <property type="term" value="C:nucleus"/>
    <property type="evidence" value="ECO:0007669"/>
    <property type="project" value="TreeGrafter"/>
</dbReference>
<dbReference type="Pfam" id="PF03184">
    <property type="entry name" value="DDE_1"/>
    <property type="match status" value="1"/>
</dbReference>
<comment type="caution">
    <text evidence="2">The sequence shown here is derived from an EMBL/GenBank/DDBJ whole genome shotgun (WGS) entry which is preliminary data.</text>
</comment>
<organism evidence="2 3">
    <name type="scientific">Plakobranchus ocellatus</name>
    <dbReference type="NCBI Taxonomy" id="259542"/>
    <lineage>
        <taxon>Eukaryota</taxon>
        <taxon>Metazoa</taxon>
        <taxon>Spiralia</taxon>
        <taxon>Lophotrochozoa</taxon>
        <taxon>Mollusca</taxon>
        <taxon>Gastropoda</taxon>
        <taxon>Heterobranchia</taxon>
        <taxon>Euthyneura</taxon>
        <taxon>Panpulmonata</taxon>
        <taxon>Sacoglossa</taxon>
        <taxon>Placobranchoidea</taxon>
        <taxon>Plakobranchidae</taxon>
        <taxon>Plakobranchus</taxon>
    </lineage>
</organism>
<keyword evidence="3" id="KW-1185">Reference proteome</keyword>
<dbReference type="Proteomes" id="UP000735302">
    <property type="component" value="Unassembled WGS sequence"/>
</dbReference>
<evidence type="ECO:0000313" key="3">
    <source>
        <dbReference type="Proteomes" id="UP000735302"/>
    </source>
</evidence>
<feature type="domain" description="DDE-1" evidence="1">
    <location>
        <begin position="15"/>
        <end position="131"/>
    </location>
</feature>
<gene>
    <name evidence="2" type="ORF">PoB_001894100</name>
</gene>
<reference evidence="2 3" key="1">
    <citation type="journal article" date="2021" name="Elife">
        <title>Chloroplast acquisition without the gene transfer in kleptoplastic sea slugs, Plakobranchus ocellatus.</title>
        <authorList>
            <person name="Maeda T."/>
            <person name="Takahashi S."/>
            <person name="Yoshida T."/>
            <person name="Shimamura S."/>
            <person name="Takaki Y."/>
            <person name="Nagai Y."/>
            <person name="Toyoda A."/>
            <person name="Suzuki Y."/>
            <person name="Arimoto A."/>
            <person name="Ishii H."/>
            <person name="Satoh N."/>
            <person name="Nishiyama T."/>
            <person name="Hasebe M."/>
            <person name="Maruyama T."/>
            <person name="Minagawa J."/>
            <person name="Obokata J."/>
            <person name="Shigenobu S."/>
        </authorList>
    </citation>
    <scope>NUCLEOTIDE SEQUENCE [LARGE SCALE GENOMIC DNA]</scope>
</reference>
<dbReference type="InterPro" id="IPR050863">
    <property type="entry name" value="CenT-Element_Derived"/>
</dbReference>
<protein>
    <submittedName>
        <fullName evidence="2">Tigger transposable element-derived protein</fullName>
    </submittedName>
</protein>
<dbReference type="EMBL" id="BLXT01002238">
    <property type="protein sequence ID" value="GFN92435.1"/>
    <property type="molecule type" value="Genomic_DNA"/>
</dbReference>
<name>A0AAV3YZD9_9GAST</name>
<dbReference type="PANTHER" id="PTHR19303">
    <property type="entry name" value="TRANSPOSON"/>
    <property type="match status" value="1"/>
</dbReference>